<dbReference type="PROSITE" id="PS51473">
    <property type="entry name" value="GNK2"/>
    <property type="match status" value="2"/>
</dbReference>
<dbReference type="CDD" id="cd23509">
    <property type="entry name" value="Gnk2-like"/>
    <property type="match status" value="2"/>
</dbReference>
<dbReference type="InterPro" id="IPR002902">
    <property type="entry name" value="GNK2"/>
</dbReference>
<accession>A0A830CLI4</accession>
<name>A0A830CLI4_9LAMI</name>
<dbReference type="InterPro" id="IPR038408">
    <property type="entry name" value="GNK2_sf"/>
</dbReference>
<feature type="domain" description="Gnk2-homologous" evidence="7">
    <location>
        <begin position="29"/>
        <end position="131"/>
    </location>
</feature>
<evidence type="ECO:0000256" key="5">
    <source>
        <dbReference type="ARBA" id="ARBA00038515"/>
    </source>
</evidence>
<evidence type="ECO:0000259" key="7">
    <source>
        <dbReference type="PROSITE" id="PS51473"/>
    </source>
</evidence>
<evidence type="ECO:0000256" key="3">
    <source>
        <dbReference type="ARBA" id="ARBA00022729"/>
    </source>
</evidence>
<protein>
    <submittedName>
        <fullName evidence="8">Cysteine-rich repeat secretory protein 38</fullName>
    </submittedName>
</protein>
<dbReference type="PANTHER" id="PTHR32411">
    <property type="entry name" value="CYSTEINE-RICH REPEAT SECRETORY PROTEIN 38-RELATED"/>
    <property type="match status" value="1"/>
</dbReference>
<dbReference type="Gene3D" id="3.30.430.20">
    <property type="entry name" value="Gnk2 domain, C-X8-C-X2-C motif"/>
    <property type="match status" value="2"/>
</dbReference>
<reference evidence="8" key="1">
    <citation type="submission" date="2020-07" db="EMBL/GenBank/DDBJ databases">
        <title>Ethylene signaling mediates host invasion by parasitic plants.</title>
        <authorList>
            <person name="Yoshida S."/>
        </authorList>
    </citation>
    <scope>NUCLEOTIDE SEQUENCE</scope>
    <source>
        <strain evidence="8">Okayama</strain>
    </source>
</reference>
<feature type="domain" description="Gnk2-homologous" evidence="7">
    <location>
        <begin position="137"/>
        <end position="243"/>
    </location>
</feature>
<evidence type="ECO:0000256" key="1">
    <source>
        <dbReference type="ARBA" id="ARBA00004613"/>
    </source>
</evidence>
<dbReference type="Pfam" id="PF01657">
    <property type="entry name" value="Stress-antifung"/>
    <property type="match status" value="2"/>
</dbReference>
<organism evidence="8 9">
    <name type="scientific">Phtheirospermum japonicum</name>
    <dbReference type="NCBI Taxonomy" id="374723"/>
    <lineage>
        <taxon>Eukaryota</taxon>
        <taxon>Viridiplantae</taxon>
        <taxon>Streptophyta</taxon>
        <taxon>Embryophyta</taxon>
        <taxon>Tracheophyta</taxon>
        <taxon>Spermatophyta</taxon>
        <taxon>Magnoliopsida</taxon>
        <taxon>eudicotyledons</taxon>
        <taxon>Gunneridae</taxon>
        <taxon>Pentapetalae</taxon>
        <taxon>asterids</taxon>
        <taxon>lamiids</taxon>
        <taxon>Lamiales</taxon>
        <taxon>Orobanchaceae</taxon>
        <taxon>Orobanchaceae incertae sedis</taxon>
        <taxon>Phtheirospermum</taxon>
    </lineage>
</organism>
<dbReference type="Proteomes" id="UP000653305">
    <property type="component" value="Unassembled WGS sequence"/>
</dbReference>
<evidence type="ECO:0000313" key="9">
    <source>
        <dbReference type="Proteomes" id="UP000653305"/>
    </source>
</evidence>
<evidence type="ECO:0000256" key="6">
    <source>
        <dbReference type="SAM" id="SignalP"/>
    </source>
</evidence>
<evidence type="ECO:0000256" key="2">
    <source>
        <dbReference type="ARBA" id="ARBA00022525"/>
    </source>
</evidence>
<proteinExistence type="inferred from homology"/>
<dbReference type="FunFam" id="3.30.430.20:FF:000002">
    <property type="entry name" value="Cysteine-rich receptor-like protein kinase 10"/>
    <property type="match status" value="1"/>
</dbReference>
<keyword evidence="9" id="KW-1185">Reference proteome</keyword>
<gene>
    <name evidence="8" type="ORF">PHJA_002211000</name>
</gene>
<dbReference type="EMBL" id="BMAC01000637">
    <property type="protein sequence ID" value="GFQ00671.1"/>
    <property type="molecule type" value="Genomic_DNA"/>
</dbReference>
<dbReference type="InterPro" id="IPR050581">
    <property type="entry name" value="CRR_secretory_protein"/>
</dbReference>
<dbReference type="GO" id="GO:0005576">
    <property type="term" value="C:extracellular region"/>
    <property type="evidence" value="ECO:0007669"/>
    <property type="project" value="UniProtKB-SubCell"/>
</dbReference>
<sequence>MGFSVRAFPLHLSILISALLIQTAISVDPLFSICSSTSQNYTKNSPYERNLNNLLGDLYLKTPPTGFGLASSGQHPDWAYGLSLCRGDASTDDCRACLVDASSEIIKRCPSNRGAIVWYDNCYLKYLDNDFSGNIDTSNRFYMWNLRNVTNPEVFNRETRELLSKLSENASETSKMFANGEIEHVAGNETIYGMVQCSRDLSRGDCRRCVDDAISELPRCCNGSEGGRVVGGSCNIRYEIYPFLNL</sequence>
<dbReference type="AlphaFoldDB" id="A0A830CLI4"/>
<keyword evidence="3 6" id="KW-0732">Signal</keyword>
<comment type="caution">
    <text evidence="8">The sequence shown here is derived from an EMBL/GenBank/DDBJ whole genome shotgun (WGS) entry which is preliminary data.</text>
</comment>
<feature type="chain" id="PRO_5032770959" evidence="6">
    <location>
        <begin position="27"/>
        <end position="246"/>
    </location>
</feature>
<keyword evidence="2" id="KW-0964">Secreted</keyword>
<dbReference type="OrthoDB" id="696781at2759"/>
<evidence type="ECO:0000313" key="8">
    <source>
        <dbReference type="EMBL" id="GFQ00671.1"/>
    </source>
</evidence>
<dbReference type="PANTHER" id="PTHR32411:SF43">
    <property type="entry name" value="CYSTEINE-RICH REPEAT SECRETORY PROTEIN 38"/>
    <property type="match status" value="1"/>
</dbReference>
<keyword evidence="4" id="KW-0677">Repeat</keyword>
<evidence type="ECO:0000256" key="4">
    <source>
        <dbReference type="ARBA" id="ARBA00022737"/>
    </source>
</evidence>
<comment type="subcellular location">
    <subcellularLocation>
        <location evidence="1">Secreted</location>
    </subcellularLocation>
</comment>
<feature type="signal peptide" evidence="6">
    <location>
        <begin position="1"/>
        <end position="26"/>
    </location>
</feature>
<comment type="similarity">
    <text evidence="5">Belongs to the cysteine-rich repeat secretory protein family.</text>
</comment>